<proteinExistence type="predicted"/>
<protein>
    <recommendedName>
        <fullName evidence="4">DUF4436 domain-containing protein</fullName>
    </recommendedName>
</protein>
<feature type="transmembrane region" description="Helical" evidence="1">
    <location>
        <begin position="21"/>
        <end position="39"/>
    </location>
</feature>
<feature type="transmembrane region" description="Helical" evidence="1">
    <location>
        <begin position="270"/>
        <end position="292"/>
    </location>
</feature>
<keyword evidence="3" id="KW-1185">Reference proteome</keyword>
<feature type="transmembrane region" description="Helical" evidence="1">
    <location>
        <begin position="201"/>
        <end position="220"/>
    </location>
</feature>
<sequence length="343" mass="37813">MTASATQSFACLLRRLWIRRVIYSGLILAALAIVLPVTISQFNKEGSKVDTYQVFPTDDVDRVAITATVMSVDFSNRKMTVHFGMAPQGKYRTTSGTLSKGLSGFIGIQNVNFPANATMQDVEYSIPFMLGNVRDFPLDQYESNSPISFQETNSTTPVAVWLIFDGSVATVNFDVEFGPYDDSLPYQYNFTTHATRTSTTLFFVVFIVIIMWLIALALFVMAVQVVVSKRTLPPPLIGFGATIMFAFPALRNSFPGVPQIGCYVDFVGFLWPMVVVALSTCLIVYDFLLSWAPSTPVMIERWAASPGQPELSPAQSNYNSEKLANYPAGEIGVMPYRSPGQAV</sequence>
<name>A0A9W8AKB9_9FUNG</name>
<keyword evidence="1" id="KW-0472">Membrane</keyword>
<feature type="transmembrane region" description="Helical" evidence="1">
    <location>
        <begin position="232"/>
        <end position="250"/>
    </location>
</feature>
<dbReference type="OrthoDB" id="5594013at2759"/>
<dbReference type="AlphaFoldDB" id="A0A9W8AKB9"/>
<keyword evidence="1" id="KW-0812">Transmembrane</keyword>
<comment type="caution">
    <text evidence="2">The sequence shown here is derived from an EMBL/GenBank/DDBJ whole genome shotgun (WGS) entry which is preliminary data.</text>
</comment>
<evidence type="ECO:0000256" key="1">
    <source>
        <dbReference type="SAM" id="Phobius"/>
    </source>
</evidence>
<dbReference type="Pfam" id="PF14494">
    <property type="entry name" value="DUF4436"/>
    <property type="match status" value="1"/>
</dbReference>
<reference evidence="2" key="1">
    <citation type="submission" date="2022-07" db="EMBL/GenBank/DDBJ databases">
        <title>Phylogenomic reconstructions and comparative analyses of Kickxellomycotina fungi.</title>
        <authorList>
            <person name="Reynolds N.K."/>
            <person name="Stajich J.E."/>
            <person name="Barry K."/>
            <person name="Grigoriev I.V."/>
            <person name="Crous P."/>
            <person name="Smith M.E."/>
        </authorList>
    </citation>
    <scope>NUCLEOTIDE SEQUENCE</scope>
    <source>
        <strain evidence="2">RSA 861</strain>
    </source>
</reference>
<dbReference type="Proteomes" id="UP001150569">
    <property type="component" value="Unassembled WGS sequence"/>
</dbReference>
<dbReference type="InterPro" id="IPR027948">
    <property type="entry name" value="DUF4436"/>
</dbReference>
<accession>A0A9W8AKB9</accession>
<evidence type="ECO:0008006" key="4">
    <source>
        <dbReference type="Google" id="ProtNLM"/>
    </source>
</evidence>
<evidence type="ECO:0000313" key="2">
    <source>
        <dbReference type="EMBL" id="KAJ1928895.1"/>
    </source>
</evidence>
<evidence type="ECO:0000313" key="3">
    <source>
        <dbReference type="Proteomes" id="UP001150569"/>
    </source>
</evidence>
<gene>
    <name evidence="2" type="ORF">IWQ60_001638</name>
</gene>
<dbReference type="EMBL" id="JANBPT010000055">
    <property type="protein sequence ID" value="KAJ1928895.1"/>
    <property type="molecule type" value="Genomic_DNA"/>
</dbReference>
<organism evidence="2 3">
    <name type="scientific">Tieghemiomyces parasiticus</name>
    <dbReference type="NCBI Taxonomy" id="78921"/>
    <lineage>
        <taxon>Eukaryota</taxon>
        <taxon>Fungi</taxon>
        <taxon>Fungi incertae sedis</taxon>
        <taxon>Zoopagomycota</taxon>
        <taxon>Kickxellomycotina</taxon>
        <taxon>Dimargaritomycetes</taxon>
        <taxon>Dimargaritales</taxon>
        <taxon>Dimargaritaceae</taxon>
        <taxon>Tieghemiomyces</taxon>
    </lineage>
</organism>
<keyword evidence="1" id="KW-1133">Transmembrane helix</keyword>